<evidence type="ECO:0000256" key="1">
    <source>
        <dbReference type="SAM" id="MobiDB-lite"/>
    </source>
</evidence>
<sequence>MTRRAPRIEDGPTQPRPANAAGYLLDGHGLPLSGPARLRALDGRPDPADAPADTAAEQPKE</sequence>
<gene>
    <name evidence="2" type="ORF">GVO57_07440</name>
</gene>
<evidence type="ECO:0000313" key="2">
    <source>
        <dbReference type="EMBL" id="QHL90699.1"/>
    </source>
</evidence>
<name>A0A7Z2NWI3_9SPHN</name>
<feature type="compositionally biased region" description="Low complexity" evidence="1">
    <location>
        <begin position="49"/>
        <end position="61"/>
    </location>
</feature>
<dbReference type="AlphaFoldDB" id="A0A7Z2NWI3"/>
<accession>A0A7Z2NWI3</accession>
<dbReference type="RefSeq" id="WP_160592626.1">
    <property type="nucleotide sequence ID" value="NZ_CP047895.1"/>
</dbReference>
<dbReference type="EMBL" id="CP047895">
    <property type="protein sequence ID" value="QHL90699.1"/>
    <property type="molecule type" value="Genomic_DNA"/>
</dbReference>
<dbReference type="KEGG" id="schy:GVO57_07440"/>
<feature type="compositionally biased region" description="Basic and acidic residues" evidence="1">
    <location>
        <begin position="1"/>
        <end position="10"/>
    </location>
</feature>
<protein>
    <submittedName>
        <fullName evidence="2">Uncharacterized protein</fullName>
    </submittedName>
</protein>
<keyword evidence="3" id="KW-1185">Reference proteome</keyword>
<reference evidence="2 3" key="1">
    <citation type="submission" date="2020-01" db="EMBL/GenBank/DDBJ databases">
        <title>Sphingomonas sp. C33 whole genome sequece.</title>
        <authorList>
            <person name="Park C."/>
        </authorList>
    </citation>
    <scope>NUCLEOTIDE SEQUENCE [LARGE SCALE GENOMIC DNA]</scope>
    <source>
        <strain evidence="2 3">C33</strain>
    </source>
</reference>
<evidence type="ECO:0000313" key="3">
    <source>
        <dbReference type="Proteomes" id="UP000464468"/>
    </source>
</evidence>
<feature type="region of interest" description="Disordered" evidence="1">
    <location>
        <begin position="1"/>
        <end position="61"/>
    </location>
</feature>
<organism evidence="2 3">
    <name type="scientific">Sphingomonas changnyeongensis</name>
    <dbReference type="NCBI Taxonomy" id="2698679"/>
    <lineage>
        <taxon>Bacteria</taxon>
        <taxon>Pseudomonadati</taxon>
        <taxon>Pseudomonadota</taxon>
        <taxon>Alphaproteobacteria</taxon>
        <taxon>Sphingomonadales</taxon>
        <taxon>Sphingomonadaceae</taxon>
        <taxon>Sphingomonas</taxon>
    </lineage>
</organism>
<dbReference type="Proteomes" id="UP000464468">
    <property type="component" value="Chromosome"/>
</dbReference>
<proteinExistence type="predicted"/>